<dbReference type="PANTHER" id="PTHR23101">
    <property type="entry name" value="RAB GDP/GTP EXCHANGE FACTOR"/>
    <property type="match status" value="1"/>
</dbReference>
<evidence type="ECO:0000259" key="3">
    <source>
        <dbReference type="PROSITE" id="PS51140"/>
    </source>
</evidence>
<feature type="region of interest" description="Disordered" evidence="1">
    <location>
        <begin position="186"/>
        <end position="260"/>
    </location>
</feature>
<dbReference type="Proteomes" id="UP000019132">
    <property type="component" value="Unassembled WGS sequence"/>
</dbReference>
<dbReference type="AlphaFoldDB" id="K3X8L7"/>
<dbReference type="InterPro" id="IPR037191">
    <property type="entry name" value="VPS9_dom_sf"/>
</dbReference>
<dbReference type="InterPro" id="IPR036871">
    <property type="entry name" value="PX_dom_sf"/>
</dbReference>
<dbReference type="GO" id="GO:0035091">
    <property type="term" value="F:phosphatidylinositol binding"/>
    <property type="evidence" value="ECO:0007669"/>
    <property type="project" value="InterPro"/>
</dbReference>
<dbReference type="CDD" id="cd06093">
    <property type="entry name" value="PX_domain"/>
    <property type="match status" value="1"/>
</dbReference>
<dbReference type="GO" id="GO:0005829">
    <property type="term" value="C:cytosol"/>
    <property type="evidence" value="ECO:0007669"/>
    <property type="project" value="TreeGrafter"/>
</dbReference>
<dbReference type="GO" id="GO:0031267">
    <property type="term" value="F:small GTPase binding"/>
    <property type="evidence" value="ECO:0007669"/>
    <property type="project" value="TreeGrafter"/>
</dbReference>
<organism evidence="5 6">
    <name type="scientific">Globisporangium ultimum (strain ATCC 200006 / CBS 805.95 / DAOM BR144)</name>
    <name type="common">Pythium ultimum</name>
    <dbReference type="NCBI Taxonomy" id="431595"/>
    <lineage>
        <taxon>Eukaryota</taxon>
        <taxon>Sar</taxon>
        <taxon>Stramenopiles</taxon>
        <taxon>Oomycota</taxon>
        <taxon>Peronosporomycetes</taxon>
        <taxon>Pythiales</taxon>
        <taxon>Pythiaceae</taxon>
        <taxon>Globisporangium</taxon>
    </lineage>
</organism>
<dbReference type="PANTHER" id="PTHR23101:SF25">
    <property type="entry name" value="GTPASE-ACTIVATING PROTEIN AND VPS9 DOMAIN-CONTAINING PROTEIN 1"/>
    <property type="match status" value="1"/>
</dbReference>
<proteinExistence type="predicted"/>
<reference evidence="6" key="2">
    <citation type="submission" date="2010-04" db="EMBL/GenBank/DDBJ databases">
        <authorList>
            <person name="Buell R."/>
            <person name="Hamilton J."/>
            <person name="Hostetler J."/>
        </authorList>
    </citation>
    <scope>NUCLEOTIDE SEQUENCE [LARGE SCALE GENOMIC DNA]</scope>
    <source>
        <strain evidence="6">DAOM:BR144</strain>
    </source>
</reference>
<feature type="compositionally biased region" description="Low complexity" evidence="1">
    <location>
        <begin position="14"/>
        <end position="24"/>
    </location>
</feature>
<dbReference type="InParanoid" id="K3X8L7"/>
<dbReference type="VEuPathDB" id="FungiDB:PYU1_G013537"/>
<dbReference type="Gene3D" id="3.30.1520.10">
    <property type="entry name" value="Phox-like domain"/>
    <property type="match status" value="1"/>
</dbReference>
<feature type="domain" description="PX" evidence="2">
    <location>
        <begin position="410"/>
        <end position="532"/>
    </location>
</feature>
<dbReference type="Pfam" id="PF00787">
    <property type="entry name" value="PX"/>
    <property type="match status" value="1"/>
</dbReference>
<dbReference type="Pfam" id="PF02204">
    <property type="entry name" value="VPS9"/>
    <property type="match status" value="1"/>
</dbReference>
<dbReference type="InterPro" id="IPR045046">
    <property type="entry name" value="Vps9-like"/>
</dbReference>
<dbReference type="SUPFAM" id="SSF109993">
    <property type="entry name" value="VPS9 domain"/>
    <property type="match status" value="1"/>
</dbReference>
<dbReference type="PROSITE" id="PS50195">
    <property type="entry name" value="PX"/>
    <property type="match status" value="1"/>
</dbReference>
<dbReference type="GO" id="GO:0016192">
    <property type="term" value="P:vesicle-mediated transport"/>
    <property type="evidence" value="ECO:0007669"/>
    <property type="project" value="InterPro"/>
</dbReference>
<dbReference type="GO" id="GO:0043130">
    <property type="term" value="F:ubiquitin binding"/>
    <property type="evidence" value="ECO:0007669"/>
    <property type="project" value="InterPro"/>
</dbReference>
<evidence type="ECO:0000313" key="6">
    <source>
        <dbReference type="Proteomes" id="UP000019132"/>
    </source>
</evidence>
<dbReference type="PROSITE" id="PS51205">
    <property type="entry name" value="VPS9"/>
    <property type="match status" value="1"/>
</dbReference>
<evidence type="ECO:0000313" key="5">
    <source>
        <dbReference type="EnsemblProtists" id="PYU1_T013566"/>
    </source>
</evidence>
<dbReference type="InterPro" id="IPR003123">
    <property type="entry name" value="VPS9"/>
</dbReference>
<sequence length="887" mass="101099">MPGSHHGGEREFLSSTVSNSPPTSSRRKSLWKSEPRVPKLKIKRHQQQHVPRDFSSNNSHFQNGGGMMEKKKKEGSFLDALFPKRKHSSVHSLLHPNGSTSSLIAAKRKLATNPVAIARGVEILKSIFPKWDTEPLQALLEINEYVMEDTISAILKMEAADATTNEANKEAPAGATAMVDFPIKNPLPEDFLRLPDDGSEDDQNDDDDEEEEEEDVEREEQDGDEKELEAKAAHVIEDDSDDDNVSEKSSTIAEDDGTLYGKEFSVDDEDMKEEECAPPVFNGAAQLANDKLVADSMNQKFIPEELRHEPSSIFDTAHIDVIKRSKLNLNEAENRIRHREPHLVFELLSKASEIYRDGLISSHELDLLRSMIVTRIQPSKMLMDMTMNMDGIISDHEWHLLILKAKGIRQALSIRVIKEDFRAVRSNSHMEYMIRVVDVESGVVWFTRKRFREFYKLHRKLCRLSGRVNACEFPTRRTERKSANSLATDRAPILETFLRTTAALVTPSPLTFLHGVALKQLQQFLDVPHVGLLERNRTQPIPRELRVYVYHTVNDITSPEGKACAKFLAKMKQYGVDPGKNMLEELGDILDGVQEYMLEHRFEEMRTHVQRLIKYFGTTEQSHNAGGRSSSFVNLNTTDVLSNNDKMQQMISDAIRHELEERICIPLMLDLNAFLRGRVMHKEQQFRQRVFQLKGKPQSYFGIPIDKISLSSWRSVVDTIKEIDDAFLPLDKMRKLVATAHSIHTLYKTERQIYRASLPPRHSRRHSISFSIPPVSAPSRVSSDFQLHESSTVELDRDPSFHEEQETSAAAAAADDHDDVLSGDDFLPIFVYVIVHSDLETPIMTQVLLNRLCDPEKRRSESGYYLATFEAALHHILSRDIFDAEHE</sequence>
<feature type="domain" description="VPS9" evidence="4">
    <location>
        <begin position="680"/>
        <end position="885"/>
    </location>
</feature>
<dbReference type="OMA" id="KPQSYFG"/>
<dbReference type="EMBL" id="GL376597">
    <property type="status" value="NOT_ANNOTATED_CDS"/>
    <property type="molecule type" value="Genomic_DNA"/>
</dbReference>
<reference evidence="6" key="1">
    <citation type="journal article" date="2010" name="Genome Biol.">
        <title>Genome sequence of the necrotrophic plant pathogen Pythium ultimum reveals original pathogenicity mechanisms and effector repertoire.</title>
        <authorList>
            <person name="Levesque C.A."/>
            <person name="Brouwer H."/>
            <person name="Cano L."/>
            <person name="Hamilton J.P."/>
            <person name="Holt C."/>
            <person name="Huitema E."/>
            <person name="Raffaele S."/>
            <person name="Robideau G.P."/>
            <person name="Thines M."/>
            <person name="Win J."/>
            <person name="Zerillo M.M."/>
            <person name="Beakes G.W."/>
            <person name="Boore J.L."/>
            <person name="Busam D."/>
            <person name="Dumas B."/>
            <person name="Ferriera S."/>
            <person name="Fuerstenberg S.I."/>
            <person name="Gachon C.M."/>
            <person name="Gaulin E."/>
            <person name="Govers F."/>
            <person name="Grenville-Briggs L."/>
            <person name="Horner N."/>
            <person name="Hostetler J."/>
            <person name="Jiang R.H."/>
            <person name="Johnson J."/>
            <person name="Krajaejun T."/>
            <person name="Lin H."/>
            <person name="Meijer H.J."/>
            <person name="Moore B."/>
            <person name="Morris P."/>
            <person name="Phuntmart V."/>
            <person name="Puiu D."/>
            <person name="Shetty J."/>
            <person name="Stajich J.E."/>
            <person name="Tripathy S."/>
            <person name="Wawra S."/>
            <person name="van West P."/>
            <person name="Whitty B.R."/>
            <person name="Coutinho P.M."/>
            <person name="Henrissat B."/>
            <person name="Martin F."/>
            <person name="Thomas P.D."/>
            <person name="Tyler B.M."/>
            <person name="De Vries R.P."/>
            <person name="Kamoun S."/>
            <person name="Yandell M."/>
            <person name="Tisserat N."/>
            <person name="Buell C.R."/>
        </authorList>
    </citation>
    <scope>NUCLEOTIDE SEQUENCE</scope>
    <source>
        <strain evidence="6">DAOM:BR144</strain>
    </source>
</reference>
<dbReference type="InterPro" id="IPR001683">
    <property type="entry name" value="PX_dom"/>
</dbReference>
<feature type="region of interest" description="Disordered" evidence="1">
    <location>
        <begin position="1"/>
        <end position="69"/>
    </location>
</feature>
<feature type="compositionally biased region" description="Acidic residues" evidence="1">
    <location>
        <begin position="197"/>
        <end position="227"/>
    </location>
</feature>
<evidence type="ECO:0000259" key="2">
    <source>
        <dbReference type="PROSITE" id="PS50195"/>
    </source>
</evidence>
<dbReference type="EnsemblProtists" id="PYU1_T013566">
    <property type="protein sequence ID" value="PYU1_T013566"/>
    <property type="gene ID" value="PYU1_G013537"/>
</dbReference>
<dbReference type="Gene3D" id="1.20.1050.80">
    <property type="entry name" value="VPS9 domain"/>
    <property type="match status" value="1"/>
</dbReference>
<protein>
    <recommendedName>
        <fullName evidence="7">VPS9 domain-containing protein</fullName>
    </recommendedName>
</protein>
<accession>K3X8L7</accession>
<feature type="compositionally biased region" description="Basic and acidic residues" evidence="1">
    <location>
        <begin position="1"/>
        <end position="12"/>
    </location>
</feature>
<name>K3X8L7_GLOUD</name>
<keyword evidence="6" id="KW-1185">Reference proteome</keyword>
<feature type="compositionally biased region" description="Basic residues" evidence="1">
    <location>
        <begin position="38"/>
        <end position="47"/>
    </location>
</feature>
<evidence type="ECO:0000256" key="1">
    <source>
        <dbReference type="SAM" id="MobiDB-lite"/>
    </source>
</evidence>
<feature type="domain" description="CUE" evidence="3">
    <location>
        <begin position="116"/>
        <end position="159"/>
    </location>
</feature>
<dbReference type="InterPro" id="IPR003892">
    <property type="entry name" value="CUE"/>
</dbReference>
<reference evidence="5" key="3">
    <citation type="submission" date="2015-02" db="UniProtKB">
        <authorList>
            <consortium name="EnsemblProtists"/>
        </authorList>
    </citation>
    <scope>IDENTIFICATION</scope>
    <source>
        <strain evidence="5">DAOM BR144</strain>
    </source>
</reference>
<dbReference type="STRING" id="431595.K3X8L7"/>
<dbReference type="eggNOG" id="ENOG502QY6H">
    <property type="taxonomic scope" value="Eukaryota"/>
</dbReference>
<feature type="compositionally biased region" description="Basic and acidic residues" evidence="1">
    <location>
        <begin position="228"/>
        <end position="237"/>
    </location>
</feature>
<evidence type="ECO:0000259" key="4">
    <source>
        <dbReference type="PROSITE" id="PS51205"/>
    </source>
</evidence>
<dbReference type="GO" id="GO:0005085">
    <property type="term" value="F:guanyl-nucleotide exchange factor activity"/>
    <property type="evidence" value="ECO:0007669"/>
    <property type="project" value="InterPro"/>
</dbReference>
<dbReference type="HOGENOM" id="CLU_015514_0_0_1"/>
<dbReference type="SUPFAM" id="SSF64268">
    <property type="entry name" value="PX domain"/>
    <property type="match status" value="1"/>
</dbReference>
<dbReference type="PROSITE" id="PS51140">
    <property type="entry name" value="CUE"/>
    <property type="match status" value="1"/>
</dbReference>
<dbReference type="SMART" id="SM00312">
    <property type="entry name" value="PX"/>
    <property type="match status" value="1"/>
</dbReference>
<dbReference type="GO" id="GO:0030139">
    <property type="term" value="C:endocytic vesicle"/>
    <property type="evidence" value="ECO:0007669"/>
    <property type="project" value="TreeGrafter"/>
</dbReference>
<evidence type="ECO:0008006" key="7">
    <source>
        <dbReference type="Google" id="ProtNLM"/>
    </source>
</evidence>